<proteinExistence type="predicted"/>
<name>A0A8S5T4M5_9CAUD</name>
<reference evidence="1" key="1">
    <citation type="journal article" date="2021" name="Proc. Natl. Acad. Sci. U.S.A.">
        <title>A Catalog of Tens of Thousands of Viruses from Human Metagenomes Reveals Hidden Associations with Chronic Diseases.</title>
        <authorList>
            <person name="Tisza M.J."/>
            <person name="Buck C.B."/>
        </authorList>
    </citation>
    <scope>NUCLEOTIDE SEQUENCE</scope>
    <source>
        <strain evidence="1">Ct5MO18</strain>
    </source>
</reference>
<organism evidence="1">
    <name type="scientific">Siphoviridae sp. ct5MO18</name>
    <dbReference type="NCBI Taxonomy" id="2827779"/>
    <lineage>
        <taxon>Viruses</taxon>
        <taxon>Duplodnaviria</taxon>
        <taxon>Heunggongvirae</taxon>
        <taxon>Uroviricota</taxon>
        <taxon>Caudoviricetes</taxon>
    </lineage>
</organism>
<dbReference type="EMBL" id="BK032749">
    <property type="protein sequence ID" value="DAF58293.1"/>
    <property type="molecule type" value="Genomic_DNA"/>
</dbReference>
<accession>A0A8S5T4M5</accession>
<protein>
    <submittedName>
        <fullName evidence="1">Uncharacterized protein</fullName>
    </submittedName>
</protein>
<sequence>MFYVSDGKVYVREGDHFRNVGFTAKDKVITRRELESTSVVMGAVVADTLNDPVPLTREEVITKFGLSENNPIPVIKKSRKESGEPVE</sequence>
<evidence type="ECO:0000313" key="1">
    <source>
        <dbReference type="EMBL" id="DAF58293.1"/>
    </source>
</evidence>